<dbReference type="Proteomes" id="UP000823775">
    <property type="component" value="Unassembled WGS sequence"/>
</dbReference>
<keyword evidence="2" id="KW-1185">Reference proteome</keyword>
<accession>A0ABS8SA69</accession>
<feature type="non-terminal residue" evidence="1">
    <location>
        <position position="1"/>
    </location>
</feature>
<reference evidence="1 2" key="1">
    <citation type="journal article" date="2021" name="BMC Genomics">
        <title>Datura genome reveals duplications of psychoactive alkaloid biosynthetic genes and high mutation rate following tissue culture.</title>
        <authorList>
            <person name="Rajewski A."/>
            <person name="Carter-House D."/>
            <person name="Stajich J."/>
            <person name="Litt A."/>
        </authorList>
    </citation>
    <scope>NUCLEOTIDE SEQUENCE [LARGE SCALE GENOMIC DNA]</scope>
    <source>
        <strain evidence="1">AR-01</strain>
    </source>
</reference>
<evidence type="ECO:0000313" key="1">
    <source>
        <dbReference type="EMBL" id="MCD7455728.1"/>
    </source>
</evidence>
<protein>
    <submittedName>
        <fullName evidence="1">Uncharacterized protein</fullName>
    </submittedName>
</protein>
<organism evidence="1 2">
    <name type="scientific">Datura stramonium</name>
    <name type="common">Jimsonweed</name>
    <name type="synonym">Common thornapple</name>
    <dbReference type="NCBI Taxonomy" id="4076"/>
    <lineage>
        <taxon>Eukaryota</taxon>
        <taxon>Viridiplantae</taxon>
        <taxon>Streptophyta</taxon>
        <taxon>Embryophyta</taxon>
        <taxon>Tracheophyta</taxon>
        <taxon>Spermatophyta</taxon>
        <taxon>Magnoliopsida</taxon>
        <taxon>eudicotyledons</taxon>
        <taxon>Gunneridae</taxon>
        <taxon>Pentapetalae</taxon>
        <taxon>asterids</taxon>
        <taxon>lamiids</taxon>
        <taxon>Solanales</taxon>
        <taxon>Solanaceae</taxon>
        <taxon>Solanoideae</taxon>
        <taxon>Datureae</taxon>
        <taxon>Datura</taxon>
    </lineage>
</organism>
<sequence length="140" mass="15633">DSSLIVEDPTLGNTVILAVYVVVWMDIGNNKDEEHHAHTSNLEKMILEHIKVMREQLTERGGALKRMSVKLTEMMAETMTFRDLQVTVLANTQEEPQGEEKKLIQEISQFGSSIHDLQGLLNEKVGASEAQLQSVGDTSQ</sequence>
<name>A0ABS8SA69_DATST</name>
<gene>
    <name evidence="1" type="ORF">HAX54_029299</name>
</gene>
<proteinExistence type="predicted"/>
<feature type="non-terminal residue" evidence="1">
    <location>
        <position position="140"/>
    </location>
</feature>
<evidence type="ECO:0000313" key="2">
    <source>
        <dbReference type="Proteomes" id="UP000823775"/>
    </source>
</evidence>
<dbReference type="EMBL" id="JACEIK010000363">
    <property type="protein sequence ID" value="MCD7455728.1"/>
    <property type="molecule type" value="Genomic_DNA"/>
</dbReference>
<comment type="caution">
    <text evidence="1">The sequence shown here is derived from an EMBL/GenBank/DDBJ whole genome shotgun (WGS) entry which is preliminary data.</text>
</comment>